<evidence type="ECO:0000256" key="5">
    <source>
        <dbReference type="SAM" id="Phobius"/>
    </source>
</evidence>
<evidence type="ECO:0000259" key="8">
    <source>
        <dbReference type="PROSITE" id="PS50885"/>
    </source>
</evidence>
<feature type="chain" id="PRO_5019534270" evidence="6">
    <location>
        <begin position="23"/>
        <end position="775"/>
    </location>
</feature>
<evidence type="ECO:0000256" key="3">
    <source>
        <dbReference type="ARBA" id="ARBA00029447"/>
    </source>
</evidence>
<evidence type="ECO:0000256" key="4">
    <source>
        <dbReference type="PROSITE-ProRule" id="PRU00284"/>
    </source>
</evidence>
<evidence type="ECO:0000256" key="6">
    <source>
        <dbReference type="SAM" id="SignalP"/>
    </source>
</evidence>
<organism evidence="9 10">
    <name type="scientific">Rheinheimera riviphila</name>
    <dbReference type="NCBI Taxonomy" id="1834037"/>
    <lineage>
        <taxon>Bacteria</taxon>
        <taxon>Pseudomonadati</taxon>
        <taxon>Pseudomonadota</taxon>
        <taxon>Gammaproteobacteria</taxon>
        <taxon>Chromatiales</taxon>
        <taxon>Chromatiaceae</taxon>
        <taxon>Rheinheimera</taxon>
    </lineage>
</organism>
<comment type="similarity">
    <text evidence="3">Belongs to the methyl-accepting chemotaxis (MCP) protein family.</text>
</comment>
<dbReference type="OrthoDB" id="9806704at2"/>
<feature type="domain" description="Methyl-accepting transducer" evidence="7">
    <location>
        <begin position="514"/>
        <end position="735"/>
    </location>
</feature>
<dbReference type="PANTHER" id="PTHR32089:SF112">
    <property type="entry name" value="LYSOZYME-LIKE PROTEIN-RELATED"/>
    <property type="match status" value="1"/>
</dbReference>
<dbReference type="Proteomes" id="UP000283077">
    <property type="component" value="Unassembled WGS sequence"/>
</dbReference>
<dbReference type="InterPro" id="IPR003660">
    <property type="entry name" value="HAMP_dom"/>
</dbReference>
<dbReference type="AlphaFoldDB" id="A0A437QRH2"/>
<feature type="transmembrane region" description="Helical" evidence="5">
    <location>
        <begin position="417"/>
        <end position="437"/>
    </location>
</feature>
<dbReference type="GO" id="GO:0006935">
    <property type="term" value="P:chemotaxis"/>
    <property type="evidence" value="ECO:0007669"/>
    <property type="project" value="UniProtKB-ARBA"/>
</dbReference>
<dbReference type="PROSITE" id="PS50885">
    <property type="entry name" value="HAMP"/>
    <property type="match status" value="1"/>
</dbReference>
<proteinExistence type="inferred from homology"/>
<dbReference type="Gene3D" id="1.10.287.950">
    <property type="entry name" value="Methyl-accepting chemotaxis protein"/>
    <property type="match status" value="1"/>
</dbReference>
<feature type="domain" description="HAMP" evidence="8">
    <location>
        <begin position="441"/>
        <end position="494"/>
    </location>
</feature>
<evidence type="ECO:0000256" key="2">
    <source>
        <dbReference type="ARBA" id="ARBA00023224"/>
    </source>
</evidence>
<sequence>MKIAQKLMLTMAAAMLLGVVSAVSVTAYLAQDKAQQALLTAVEQQFTAVAKGREQALTLFINSQRDLLLSLAKNRTTQDALYAMERPFSSYRYEVANPGEQALKAGMLQWYQQKYQSYANSINPTLQLPFDKWLKSASQETLLLQHYYLQTNEHTPDKLSALTDRADGSVYGQQHKKYHQSFLEVTQRYQLQELYLVEAKGLNVVYSVAKSPVFATSLKDGAFASTALAATVKQVLAKPQQQWLVSKPTAFAGYFEQQVLFMVAPVFNSLSGSDLPIGALVLQLPVQALTDLTTNQQRWADIGLGHSGESYLVGNNHLLVSALRPQLSNSNEFYGKYPDIGAVADHYGLSGKLKLQSAEVNAALQGKSGHTETVDYRGIPVLLNYQPVQIGGDTYALITQQDKSEAYAALAELGSNILWFSVFTVLLLSLCALGFAYRFGRAIAAPMANLSGQLATAASNHDLSLHFAEQGEFEIKAMASGLNQLFGKLSALLQQMLAASASNHQQSGAQLLISQQCKDDVHQQKSALLQLQQVAVQSQQAQQQMQLQLQQAASAATVANTGSAAGQQQVLQLTDFIRHLATQVEHSTHSMGSLQLAANDIVQVLDTIRGVAEQTNLLALNAAIEAARAGEHGRGFAVVADEVRRLSAGTELATKEIQLMLDRLSLSVKNTTAGLEQEQQTARDCLDKALHTEQALTQTRDAIALIVDASAMIARLSDAEVLRSSEISAALDDINHSASATDLAMTELATQAYQQQQLSSQLQQSAKLLKLSDAL</sequence>
<evidence type="ECO:0000313" key="9">
    <source>
        <dbReference type="EMBL" id="RVU37106.1"/>
    </source>
</evidence>
<dbReference type="Gene3D" id="3.30.450.20">
    <property type="entry name" value="PAS domain"/>
    <property type="match status" value="1"/>
</dbReference>
<keyword evidence="5" id="KW-0472">Membrane</keyword>
<reference evidence="9 10" key="1">
    <citation type="submission" date="2019-01" db="EMBL/GenBank/DDBJ databases">
        <authorList>
            <person name="Chen W.-M."/>
        </authorList>
    </citation>
    <scope>NUCLEOTIDE SEQUENCE [LARGE SCALE GENOMIC DNA]</scope>
    <source>
        <strain evidence="9 10">KYPC3</strain>
    </source>
</reference>
<accession>A0A437QRH2</accession>
<evidence type="ECO:0000313" key="10">
    <source>
        <dbReference type="Proteomes" id="UP000283077"/>
    </source>
</evidence>
<dbReference type="SMART" id="SM00283">
    <property type="entry name" value="MA"/>
    <property type="match status" value="1"/>
</dbReference>
<comment type="caution">
    <text evidence="9">The sequence shown here is derived from an EMBL/GenBank/DDBJ whole genome shotgun (WGS) entry which is preliminary data.</text>
</comment>
<dbReference type="Pfam" id="PF00015">
    <property type="entry name" value="MCPsignal"/>
    <property type="match status" value="1"/>
</dbReference>
<keyword evidence="6" id="KW-0732">Signal</keyword>
<protein>
    <submittedName>
        <fullName evidence="9">Methyl-accepting chemotaxis protein</fullName>
    </submittedName>
</protein>
<dbReference type="SUPFAM" id="SSF58104">
    <property type="entry name" value="Methyl-accepting chemotaxis protein (MCP) signaling domain"/>
    <property type="match status" value="1"/>
</dbReference>
<evidence type="ECO:0000256" key="1">
    <source>
        <dbReference type="ARBA" id="ARBA00004370"/>
    </source>
</evidence>
<dbReference type="InterPro" id="IPR004089">
    <property type="entry name" value="MCPsignal_dom"/>
</dbReference>
<feature type="signal peptide" evidence="6">
    <location>
        <begin position="1"/>
        <end position="22"/>
    </location>
</feature>
<dbReference type="GO" id="GO:0007165">
    <property type="term" value="P:signal transduction"/>
    <property type="evidence" value="ECO:0007669"/>
    <property type="project" value="UniProtKB-KW"/>
</dbReference>
<keyword evidence="5" id="KW-1133">Transmembrane helix</keyword>
<keyword evidence="5" id="KW-0812">Transmembrane</keyword>
<keyword evidence="10" id="KW-1185">Reference proteome</keyword>
<dbReference type="PROSITE" id="PS50111">
    <property type="entry name" value="CHEMOTAXIS_TRANSDUC_2"/>
    <property type="match status" value="1"/>
</dbReference>
<comment type="subcellular location">
    <subcellularLocation>
        <location evidence="1">Membrane</location>
    </subcellularLocation>
</comment>
<dbReference type="EMBL" id="SACS01000012">
    <property type="protein sequence ID" value="RVU37106.1"/>
    <property type="molecule type" value="Genomic_DNA"/>
</dbReference>
<evidence type="ECO:0000259" key="7">
    <source>
        <dbReference type="PROSITE" id="PS50111"/>
    </source>
</evidence>
<name>A0A437QRH2_9GAMM</name>
<gene>
    <name evidence="9" type="ORF">EOE67_12415</name>
</gene>
<keyword evidence="2 4" id="KW-0807">Transducer</keyword>
<dbReference type="PANTHER" id="PTHR32089">
    <property type="entry name" value="METHYL-ACCEPTING CHEMOTAXIS PROTEIN MCPB"/>
    <property type="match status" value="1"/>
</dbReference>
<dbReference type="RefSeq" id="WP_127699398.1">
    <property type="nucleotide sequence ID" value="NZ_SACS01000012.1"/>
</dbReference>
<dbReference type="GO" id="GO:0016020">
    <property type="term" value="C:membrane"/>
    <property type="evidence" value="ECO:0007669"/>
    <property type="project" value="UniProtKB-SubCell"/>
</dbReference>